<evidence type="ECO:0008006" key="4">
    <source>
        <dbReference type="Google" id="ProtNLM"/>
    </source>
</evidence>
<proteinExistence type="predicted"/>
<protein>
    <recommendedName>
        <fullName evidence="4">DUF3137 domain-containing protein</fullName>
    </recommendedName>
</protein>
<dbReference type="RefSeq" id="WP_382395904.1">
    <property type="nucleotide sequence ID" value="NZ_JBHUNA010000041.1"/>
</dbReference>
<keyword evidence="1" id="KW-0472">Membrane</keyword>
<name>A0ABW5V9R6_9BACI</name>
<organism evidence="2 3">
    <name type="scientific">Lentibacillus juripiscarius</name>
    <dbReference type="NCBI Taxonomy" id="257446"/>
    <lineage>
        <taxon>Bacteria</taxon>
        <taxon>Bacillati</taxon>
        <taxon>Bacillota</taxon>
        <taxon>Bacilli</taxon>
        <taxon>Bacillales</taxon>
        <taxon>Bacillaceae</taxon>
        <taxon>Lentibacillus</taxon>
    </lineage>
</organism>
<accession>A0ABW5V9R6</accession>
<keyword evidence="1" id="KW-1133">Transmembrane helix</keyword>
<dbReference type="EMBL" id="JBHUNA010000041">
    <property type="protein sequence ID" value="MFD2762420.1"/>
    <property type="molecule type" value="Genomic_DNA"/>
</dbReference>
<keyword evidence="3" id="KW-1185">Reference proteome</keyword>
<dbReference type="Proteomes" id="UP001597502">
    <property type="component" value="Unassembled WGS sequence"/>
</dbReference>
<evidence type="ECO:0000256" key="1">
    <source>
        <dbReference type="SAM" id="Phobius"/>
    </source>
</evidence>
<evidence type="ECO:0000313" key="2">
    <source>
        <dbReference type="EMBL" id="MFD2762420.1"/>
    </source>
</evidence>
<comment type="caution">
    <text evidence="2">The sequence shown here is derived from an EMBL/GenBank/DDBJ whole genome shotgun (WGS) entry which is preliminary data.</text>
</comment>
<reference evidence="3" key="1">
    <citation type="journal article" date="2019" name="Int. J. Syst. Evol. Microbiol.">
        <title>The Global Catalogue of Microorganisms (GCM) 10K type strain sequencing project: providing services to taxonomists for standard genome sequencing and annotation.</title>
        <authorList>
            <consortium name="The Broad Institute Genomics Platform"/>
            <consortium name="The Broad Institute Genome Sequencing Center for Infectious Disease"/>
            <person name="Wu L."/>
            <person name="Ma J."/>
        </authorList>
    </citation>
    <scope>NUCLEOTIDE SEQUENCE [LARGE SCALE GENOMIC DNA]</scope>
    <source>
        <strain evidence="3">TISTR 1535</strain>
    </source>
</reference>
<feature type="transmembrane region" description="Helical" evidence="1">
    <location>
        <begin position="42"/>
        <end position="59"/>
    </location>
</feature>
<evidence type="ECO:0000313" key="3">
    <source>
        <dbReference type="Proteomes" id="UP001597502"/>
    </source>
</evidence>
<gene>
    <name evidence="2" type="ORF">ACFSUO_15805</name>
</gene>
<feature type="transmembrane region" description="Helical" evidence="1">
    <location>
        <begin position="12"/>
        <end position="30"/>
    </location>
</feature>
<sequence length="270" mass="31055">MIAEMYQRRMKGTVVAAVAVLAIIAVWLLFNWPHSGKDWLEASVLLLPLGFIIAVGFTSRHKYHQVKDIHVPEAVVTITELDHLVIKKDVGFFPQLLLFQKNGTFIGKVKPVRAPFWLYPLDLILKELTLLIFPVTYGFYTTENQKLFTFRRKGLLNTTVMIYAEDGKTLGVYEQTDLKSLLTIKGTLYDPSGEKLLPVNVKGFSGDFRLKDEDGKQWAHFFNGYFPHEYTNLFRDIDNDIVDLAKNLAEKEKQLLIALVSFLFVQKRQR</sequence>
<keyword evidence="1" id="KW-0812">Transmembrane</keyword>